<evidence type="ECO:0000256" key="1">
    <source>
        <dbReference type="SAM" id="MobiDB-lite"/>
    </source>
</evidence>
<feature type="region of interest" description="Disordered" evidence="1">
    <location>
        <begin position="103"/>
        <end position="123"/>
    </location>
</feature>
<protein>
    <submittedName>
        <fullName evidence="2">Uncharacterized protein</fullName>
    </submittedName>
</protein>
<dbReference type="EMBL" id="ADBF01000016">
    <property type="protein sequence ID" value="EFE50479.1"/>
    <property type="molecule type" value="Genomic_DNA"/>
</dbReference>
<organism evidence="2 3">
    <name type="scientific">Neisseria elongata subsp. glycolytica ATCC 29315</name>
    <dbReference type="NCBI Taxonomy" id="546263"/>
    <lineage>
        <taxon>Bacteria</taxon>
        <taxon>Pseudomonadati</taxon>
        <taxon>Pseudomonadota</taxon>
        <taxon>Betaproteobacteria</taxon>
        <taxon>Neisseriales</taxon>
        <taxon>Neisseriaceae</taxon>
        <taxon>Neisseria</taxon>
    </lineage>
</organism>
<evidence type="ECO:0000313" key="2">
    <source>
        <dbReference type="EMBL" id="EFE50479.1"/>
    </source>
</evidence>
<sequence length="123" mass="13721">MCRLLLLWADNHLRVAGRRPVAEENGFVWQLVLPAAAECPLGQRLDFTGKQQAEKLRFLYAPACFQRAAIEDFAPRIEQPFGTDGDVVRALIDDFHRLPHRLRQRGGKRGSGAQQHGSGDMGG</sequence>
<accession>D4DNK3</accession>
<comment type="caution">
    <text evidence="2">The sequence shown here is derived from an EMBL/GenBank/DDBJ whole genome shotgun (WGS) entry which is preliminary data.</text>
</comment>
<dbReference type="Proteomes" id="UP000005536">
    <property type="component" value="Unassembled WGS sequence"/>
</dbReference>
<proteinExistence type="predicted"/>
<gene>
    <name evidence="2" type="ORF">NEIELOOT_00636</name>
</gene>
<reference evidence="2 3" key="1">
    <citation type="submission" date="2010-02" db="EMBL/GenBank/DDBJ databases">
        <authorList>
            <person name="Weinstock G."/>
            <person name="Sodergren E."/>
            <person name="Clifton S."/>
            <person name="Fulton L."/>
            <person name="Fulton B."/>
            <person name="Courtney L."/>
            <person name="Fronick C."/>
            <person name="Harrison M."/>
            <person name="Strong C."/>
            <person name="Farmer C."/>
            <person name="Delahaunty K."/>
            <person name="Markovic C."/>
            <person name="Hall O."/>
            <person name="Minx P."/>
            <person name="Tomlinson C."/>
            <person name="Mitreva M."/>
            <person name="Nelson J."/>
            <person name="Hou S."/>
            <person name="Wollam A."/>
            <person name="Pepin K.H."/>
            <person name="Johnson M."/>
            <person name="Bhonagiri V."/>
            <person name="Zhang X."/>
            <person name="Suruliraj S."/>
            <person name="Warren W."/>
            <person name="Chinwalla A."/>
            <person name="Mardis E.R."/>
            <person name="Wilson R.K."/>
        </authorList>
    </citation>
    <scope>NUCLEOTIDE SEQUENCE [LARGE SCALE GENOMIC DNA]</scope>
    <source>
        <strain evidence="2 3">ATCC 29315</strain>
    </source>
</reference>
<evidence type="ECO:0000313" key="3">
    <source>
        <dbReference type="Proteomes" id="UP000005536"/>
    </source>
</evidence>
<name>D4DNK3_NEIEG</name>
<dbReference type="AlphaFoldDB" id="D4DNK3"/>